<organism evidence="1 2">
    <name type="scientific">Dinoroseobacter shibae (strain DSM 16493 / NCIMB 14021 / DFL 12)</name>
    <dbReference type="NCBI Taxonomy" id="398580"/>
    <lineage>
        <taxon>Bacteria</taxon>
        <taxon>Pseudomonadati</taxon>
        <taxon>Pseudomonadota</taxon>
        <taxon>Alphaproteobacteria</taxon>
        <taxon>Rhodobacterales</taxon>
        <taxon>Roseobacteraceae</taxon>
        <taxon>Dinoroseobacter</taxon>
    </lineage>
</organism>
<keyword evidence="2" id="KW-1185">Reference proteome</keyword>
<dbReference type="STRING" id="398580.Dshi_2562"/>
<protein>
    <submittedName>
        <fullName evidence="1">Uncharacterized protein</fullName>
    </submittedName>
</protein>
<dbReference type="Proteomes" id="UP000006833">
    <property type="component" value="Chromosome"/>
</dbReference>
<dbReference type="eggNOG" id="ENOG502ZWTD">
    <property type="taxonomic scope" value="Bacteria"/>
</dbReference>
<dbReference type="RefSeq" id="WP_012179223.1">
    <property type="nucleotide sequence ID" value="NC_009952.1"/>
</dbReference>
<accession>A8LSU6</accession>
<proteinExistence type="predicted"/>
<dbReference type="EMBL" id="CP000830">
    <property type="protein sequence ID" value="ABV94295.1"/>
    <property type="molecule type" value="Genomic_DNA"/>
</dbReference>
<name>A8LSU6_DINSH</name>
<evidence type="ECO:0000313" key="1">
    <source>
        <dbReference type="EMBL" id="ABV94295.1"/>
    </source>
</evidence>
<dbReference type="OrthoDB" id="283948at2"/>
<reference evidence="2" key="1">
    <citation type="journal article" date="2010" name="ISME J.">
        <title>The complete genome sequence of the algal symbiont Dinoroseobacter shibae: a hitchhiker's guide to life in the sea.</title>
        <authorList>
            <person name="Wagner-Dobler I."/>
            <person name="Ballhausen B."/>
            <person name="Berger M."/>
            <person name="Brinkhoff T."/>
            <person name="Buchholz I."/>
            <person name="Bunk B."/>
            <person name="Cypionka H."/>
            <person name="Daniel R."/>
            <person name="Drepper T."/>
            <person name="Gerdts G."/>
            <person name="Hahnke S."/>
            <person name="Han C."/>
            <person name="Jahn D."/>
            <person name="Kalhoefer D."/>
            <person name="Kiss H."/>
            <person name="Klenk H.P."/>
            <person name="Kyrpides N."/>
            <person name="Liebl W."/>
            <person name="Liesegang H."/>
            <person name="Meincke L."/>
            <person name="Pati A."/>
            <person name="Petersen J."/>
            <person name="Piekarski T."/>
            <person name="Pommerenke C."/>
            <person name="Pradella S."/>
            <person name="Pukall R."/>
            <person name="Rabus R."/>
            <person name="Stackebrandt E."/>
            <person name="Thole S."/>
            <person name="Thompson L."/>
            <person name="Tielen P."/>
            <person name="Tomasch J."/>
            <person name="von Jan M."/>
            <person name="Wanphrut N."/>
            <person name="Wichels A."/>
            <person name="Zech H."/>
            <person name="Simon M."/>
        </authorList>
    </citation>
    <scope>NUCLEOTIDE SEQUENCE [LARGE SCALE GENOMIC DNA]</scope>
    <source>
        <strain evidence="2">DSM 16493 / NCIMB 14021 / DFL 12</strain>
    </source>
</reference>
<evidence type="ECO:0000313" key="2">
    <source>
        <dbReference type="Proteomes" id="UP000006833"/>
    </source>
</evidence>
<gene>
    <name evidence="1" type="ordered locus">Dshi_2562</name>
</gene>
<dbReference type="KEGG" id="dsh:Dshi_2562"/>
<dbReference type="AlphaFoldDB" id="A8LSU6"/>
<dbReference type="HOGENOM" id="CLU_076891_1_0_5"/>
<sequence length="272" mass="28517">MSELTLIGGVPGEGGLRQDVVLRPMTGRTEMALVDLGDAASNLSQPARVSRFLAETVESVGGAPVDPGALSVGDRQYLVRQIGARLGPDTVWLGGTCQTCDGPFEVPVTQSDLPVKPAGPGYPQTRLSVEGTACVLRSPTGADQEAIAGLPPGAAADALFALLVEQVETGALGVEAKQQLEAAIEDLSPEVALEVATSCPECGAALRIEIDPYLALSRPSSDILDEIHLIASQYHWSEAEILALPRARRQAYLARIDRARGMVRAPEFGAEG</sequence>